<accession>A0A673KH85</accession>
<evidence type="ECO:0000313" key="1">
    <source>
        <dbReference type="Ensembl" id="ENSSRHP00000062637.1"/>
    </source>
</evidence>
<reference evidence="1" key="2">
    <citation type="submission" date="2025-09" db="UniProtKB">
        <authorList>
            <consortium name="Ensembl"/>
        </authorList>
    </citation>
    <scope>IDENTIFICATION</scope>
</reference>
<protein>
    <submittedName>
        <fullName evidence="1">Syntenin-1-like</fullName>
    </submittedName>
</protein>
<keyword evidence="2" id="KW-1185">Reference proteome</keyword>
<name>A0A673KH85_9TELE</name>
<dbReference type="Proteomes" id="UP000472270">
    <property type="component" value="Unassembled WGS sequence"/>
</dbReference>
<proteinExistence type="predicted"/>
<dbReference type="AlphaFoldDB" id="A0A673KH85"/>
<reference evidence="1" key="1">
    <citation type="submission" date="2025-08" db="UniProtKB">
        <authorList>
            <consortium name="Ensembl"/>
        </authorList>
    </citation>
    <scope>IDENTIFICATION</scope>
</reference>
<dbReference type="Ensembl" id="ENSSRHT00000064370.1">
    <property type="protein sequence ID" value="ENSSRHP00000062637.1"/>
    <property type="gene ID" value="ENSSRHG00000031178.1"/>
</dbReference>
<dbReference type="Gene3D" id="2.30.42.10">
    <property type="match status" value="1"/>
</dbReference>
<gene>
    <name evidence="1" type="primary">LOC107747987</name>
</gene>
<organism evidence="1 2">
    <name type="scientific">Sinocyclocheilus rhinocerous</name>
    <dbReference type="NCBI Taxonomy" id="307959"/>
    <lineage>
        <taxon>Eukaryota</taxon>
        <taxon>Metazoa</taxon>
        <taxon>Chordata</taxon>
        <taxon>Craniata</taxon>
        <taxon>Vertebrata</taxon>
        <taxon>Euteleostomi</taxon>
        <taxon>Actinopterygii</taxon>
        <taxon>Neopterygii</taxon>
        <taxon>Teleostei</taxon>
        <taxon>Ostariophysi</taxon>
        <taxon>Cypriniformes</taxon>
        <taxon>Cyprinidae</taxon>
        <taxon>Cyprininae</taxon>
        <taxon>Sinocyclocheilus</taxon>
    </lineage>
</organism>
<dbReference type="InterPro" id="IPR036034">
    <property type="entry name" value="PDZ_sf"/>
</dbReference>
<evidence type="ECO:0000313" key="2">
    <source>
        <dbReference type="Proteomes" id="UP000472270"/>
    </source>
</evidence>
<sequence length="124" mass="14099">QGVYQPQPATQGMPSSTLYPNLEELGDYMGLSLNSDEVQRNLALVPVADNVRGGCVSTQDHKQNSEICDVKYFVFCLQDTQIKDILTTSPTAMTITIMPKFIYEHMIKNLMHQMLIHFNFSKRK</sequence>